<dbReference type="Pfam" id="PF03772">
    <property type="entry name" value="Competence"/>
    <property type="match status" value="1"/>
</dbReference>
<proteinExistence type="predicted"/>
<evidence type="ECO:0000259" key="7">
    <source>
        <dbReference type="Pfam" id="PF03772"/>
    </source>
</evidence>
<comment type="subcellular location">
    <subcellularLocation>
        <location evidence="1">Cell membrane</location>
        <topology evidence="1">Multi-pass membrane protein</topology>
    </subcellularLocation>
</comment>
<feature type="transmembrane region" description="Helical" evidence="6">
    <location>
        <begin position="390"/>
        <end position="412"/>
    </location>
</feature>
<organism evidence="9 10">
    <name type="scientific">Lutibacter oceani</name>
    <dbReference type="NCBI Taxonomy" id="1853311"/>
    <lineage>
        <taxon>Bacteria</taxon>
        <taxon>Pseudomonadati</taxon>
        <taxon>Bacteroidota</taxon>
        <taxon>Flavobacteriia</taxon>
        <taxon>Flavobacteriales</taxon>
        <taxon>Flavobacteriaceae</taxon>
        <taxon>Lutibacter</taxon>
    </lineage>
</organism>
<dbReference type="InterPro" id="IPR025405">
    <property type="entry name" value="DUF4131"/>
</dbReference>
<evidence type="ECO:0000256" key="6">
    <source>
        <dbReference type="SAM" id="Phobius"/>
    </source>
</evidence>
<evidence type="ECO:0000256" key="3">
    <source>
        <dbReference type="ARBA" id="ARBA00022692"/>
    </source>
</evidence>
<comment type="caution">
    <text evidence="9">The sequence shown here is derived from an EMBL/GenBank/DDBJ whole genome shotgun (WGS) entry which is preliminary data.</text>
</comment>
<name>A0A3D9RL22_9FLAO</name>
<evidence type="ECO:0000256" key="4">
    <source>
        <dbReference type="ARBA" id="ARBA00022989"/>
    </source>
</evidence>
<evidence type="ECO:0000256" key="2">
    <source>
        <dbReference type="ARBA" id="ARBA00022475"/>
    </source>
</evidence>
<feature type="transmembrane region" description="Helical" evidence="6">
    <location>
        <begin position="336"/>
        <end position="355"/>
    </location>
</feature>
<accession>A0A3D9RL22</accession>
<dbReference type="Proteomes" id="UP000256429">
    <property type="component" value="Unassembled WGS sequence"/>
</dbReference>
<keyword evidence="10" id="KW-1185">Reference proteome</keyword>
<keyword evidence="5 6" id="KW-0472">Membrane</keyword>
<dbReference type="RefSeq" id="WP_115881128.1">
    <property type="nucleotide sequence ID" value="NZ_QTTQ01000011.1"/>
</dbReference>
<evidence type="ECO:0000256" key="5">
    <source>
        <dbReference type="ARBA" id="ARBA00023136"/>
    </source>
</evidence>
<feature type="transmembrane region" description="Helical" evidence="6">
    <location>
        <begin position="257"/>
        <end position="278"/>
    </location>
</feature>
<evidence type="ECO:0000313" key="9">
    <source>
        <dbReference type="EMBL" id="REE80569.1"/>
    </source>
</evidence>
<feature type="transmembrane region" description="Helical" evidence="6">
    <location>
        <begin position="508"/>
        <end position="527"/>
    </location>
</feature>
<feature type="transmembrane region" description="Helical" evidence="6">
    <location>
        <begin position="424"/>
        <end position="446"/>
    </location>
</feature>
<feature type="transmembrane region" description="Helical" evidence="6">
    <location>
        <begin position="290"/>
        <end position="306"/>
    </location>
</feature>
<evidence type="ECO:0000256" key="1">
    <source>
        <dbReference type="ARBA" id="ARBA00004651"/>
    </source>
</evidence>
<feature type="transmembrane region" description="Helical" evidence="6">
    <location>
        <begin position="484"/>
        <end position="502"/>
    </location>
</feature>
<protein>
    <submittedName>
        <fullName evidence="9">Competence protein ComEC</fullName>
    </submittedName>
</protein>
<evidence type="ECO:0000259" key="8">
    <source>
        <dbReference type="Pfam" id="PF13567"/>
    </source>
</evidence>
<dbReference type="Pfam" id="PF13567">
    <property type="entry name" value="DUF4131"/>
    <property type="match status" value="1"/>
</dbReference>
<dbReference type="PANTHER" id="PTHR30619:SF1">
    <property type="entry name" value="RECOMBINATION PROTEIN 2"/>
    <property type="match status" value="1"/>
</dbReference>
<dbReference type="EMBL" id="QTTQ01000011">
    <property type="protein sequence ID" value="REE80569.1"/>
    <property type="molecule type" value="Genomic_DNA"/>
</dbReference>
<dbReference type="AlphaFoldDB" id="A0A3D9RL22"/>
<dbReference type="NCBIfam" id="TIGR00360">
    <property type="entry name" value="ComEC_N-term"/>
    <property type="match status" value="1"/>
</dbReference>
<dbReference type="GO" id="GO:0005886">
    <property type="term" value="C:plasma membrane"/>
    <property type="evidence" value="ECO:0007669"/>
    <property type="project" value="UniProtKB-SubCell"/>
</dbReference>
<gene>
    <name evidence="9" type="ORF">BX611_2215</name>
</gene>
<feature type="domain" description="DUF4131" evidence="8">
    <location>
        <begin position="38"/>
        <end position="195"/>
    </location>
</feature>
<keyword evidence="4 6" id="KW-1133">Transmembrane helix</keyword>
<feature type="domain" description="ComEC/Rec2-related protein" evidence="7">
    <location>
        <begin position="236"/>
        <end position="505"/>
    </location>
</feature>
<dbReference type="InterPro" id="IPR052159">
    <property type="entry name" value="Competence_DNA_uptake"/>
</dbReference>
<reference evidence="9 10" key="1">
    <citation type="submission" date="2018-08" db="EMBL/GenBank/DDBJ databases">
        <title>Genomic Encyclopedia of Type Strains, Phase III (KMG-III): the genomes of soil and plant-associated and newly described type strains.</title>
        <authorList>
            <person name="Whitman W."/>
        </authorList>
    </citation>
    <scope>NUCLEOTIDE SEQUENCE [LARGE SCALE GENOMIC DNA]</scope>
    <source>
        <strain evidence="9 10">325-5</strain>
    </source>
</reference>
<keyword evidence="2" id="KW-1003">Cell membrane</keyword>
<dbReference type="PANTHER" id="PTHR30619">
    <property type="entry name" value="DNA INTERNALIZATION/COMPETENCE PROTEIN COMEC/REC2"/>
    <property type="match status" value="1"/>
</dbReference>
<keyword evidence="3 6" id="KW-0812">Transmembrane</keyword>
<dbReference type="InterPro" id="IPR004477">
    <property type="entry name" value="ComEC_N"/>
</dbReference>
<dbReference type="OrthoDB" id="9761531at2"/>
<feature type="transmembrane region" description="Helical" evidence="6">
    <location>
        <begin position="33"/>
        <end position="51"/>
    </location>
</feature>
<sequence>MIKFLKFVPIQLTFFLIVGVLVGNYYAIDPIHLAQISVVLTIVFIAVYLYSNKLFKSTVFYVLVAFLTTFFIGIAAITYKNEINKEQHYSNASIFQIKTGLTITFSVQKVLKSNAFYSKYEASVVQVEGEKSIGKILVNFKKDSLNKTLKVDDLLLVETSFFEINEPLNPYTFNYKKYLQNQQIHHQVYVKSNQILKLPRSVFSIKGIAAKFREKINKSLINYGFKNNELAVINALLLGQRQTISVDLIEDYSDAGAIHILAVSGLHVGIILLILTFLFKPLHNFKNGKFIASIIIICLLWIYAIIAGLSASVVRAVTMFTAIAIGIHLNKPSNIYNTLVISMFFLVLFNPFYLFEVGFQLSYLAVFSIVWIQPKINSLYTPNFWLLRKIWQLFTVSIAAQIGVLPLSIFYFHQFPGLFFISNLVIIPFLGFILIFGIVVIAFSLIGVLPQFLADIFKYLITLMNNFVEWIASQHYFIIKDVSLSFALMIGFYLLILFLFKWTEKKNYLRLVFVLVAFIAIQAIIIFEKRNRQSTNEFIVFNENKSSVLATKYGSDVTVYSKKDSIKNLYSIQAYLLGTGLRNVIKSEKPKNLFKFKNETILLIDSLGIYNFKNSKPSIIVLQNSPKINLERLLKLQQPKLVISDGSNYNSYIKNWENTCIKNKTPFYNSVQKGAFILKE</sequence>
<feature type="transmembrane region" description="Helical" evidence="6">
    <location>
        <begin position="7"/>
        <end position="27"/>
    </location>
</feature>
<evidence type="ECO:0000313" key="10">
    <source>
        <dbReference type="Proteomes" id="UP000256429"/>
    </source>
</evidence>
<feature type="transmembrane region" description="Helical" evidence="6">
    <location>
        <begin position="58"/>
        <end position="79"/>
    </location>
</feature>